<dbReference type="Proteomes" id="UP001328107">
    <property type="component" value="Unassembled WGS sequence"/>
</dbReference>
<feature type="non-terminal residue" evidence="2">
    <location>
        <position position="333"/>
    </location>
</feature>
<evidence type="ECO:0000313" key="3">
    <source>
        <dbReference type="Proteomes" id="UP001328107"/>
    </source>
</evidence>
<feature type="signal peptide" evidence="1">
    <location>
        <begin position="1"/>
        <end position="15"/>
    </location>
</feature>
<accession>A0AAN5C205</accession>
<gene>
    <name evidence="2" type="ORF">PMAYCL1PPCAC_04143</name>
</gene>
<name>A0AAN5C205_9BILA</name>
<evidence type="ECO:0000256" key="1">
    <source>
        <dbReference type="SAM" id="SignalP"/>
    </source>
</evidence>
<dbReference type="EMBL" id="BTRK01000001">
    <property type="protein sequence ID" value="GMR33948.1"/>
    <property type="molecule type" value="Genomic_DNA"/>
</dbReference>
<protein>
    <recommendedName>
        <fullName evidence="4">Fibronectin domain-containing protein</fullName>
    </recommendedName>
</protein>
<dbReference type="InterPro" id="IPR036383">
    <property type="entry name" value="TSP1_rpt_sf"/>
</dbReference>
<keyword evidence="1" id="KW-0732">Signal</keyword>
<evidence type="ECO:0008006" key="4">
    <source>
        <dbReference type="Google" id="ProtNLM"/>
    </source>
</evidence>
<dbReference type="GO" id="GO:0071944">
    <property type="term" value="C:cell periphery"/>
    <property type="evidence" value="ECO:0007669"/>
    <property type="project" value="TreeGrafter"/>
</dbReference>
<keyword evidence="3" id="KW-1185">Reference proteome</keyword>
<dbReference type="AlphaFoldDB" id="A0AAN5C205"/>
<dbReference type="SUPFAM" id="SSF82895">
    <property type="entry name" value="TSP-1 type 1 repeat"/>
    <property type="match status" value="1"/>
</dbReference>
<dbReference type="InterPro" id="IPR038877">
    <property type="entry name" value="THSD1"/>
</dbReference>
<organism evidence="2 3">
    <name type="scientific">Pristionchus mayeri</name>
    <dbReference type="NCBI Taxonomy" id="1317129"/>
    <lineage>
        <taxon>Eukaryota</taxon>
        <taxon>Metazoa</taxon>
        <taxon>Ecdysozoa</taxon>
        <taxon>Nematoda</taxon>
        <taxon>Chromadorea</taxon>
        <taxon>Rhabditida</taxon>
        <taxon>Rhabditina</taxon>
        <taxon>Diplogasteromorpha</taxon>
        <taxon>Diplogasteroidea</taxon>
        <taxon>Neodiplogasteridae</taxon>
        <taxon>Pristionchus</taxon>
    </lineage>
</organism>
<proteinExistence type="predicted"/>
<dbReference type="PANTHER" id="PTHR16311">
    <property type="entry name" value="THROMBOSPONDIN TYPE I DOMAIN-CONTAINING 1"/>
    <property type="match status" value="1"/>
</dbReference>
<feature type="chain" id="PRO_5043032894" description="Fibronectin domain-containing protein" evidence="1">
    <location>
        <begin position="16"/>
        <end position="333"/>
    </location>
</feature>
<sequence length="333" mass="37620">MLILLLLLLIPELRGQRVRLSPQPAANSAISFSPAPLTPANYSLVRAGRELCRFSSSIIPCDCVRRSGEGFELRKDERILISNISIAPPRVNFDLPSEHEMLQEMTIAIRPQLCLQESFTFVLSFRPLEVMPFDDSPWSEVHSINISLADLPVSLVLPCEIFYRRGLYSLKAISAFGHEIEGNRTTTVLRGGQIELRPPPVQSIFPACANEFTLHWTLPSCRPARLSNRLRISMVDQRRIEDYAEEYMLDSSTSSFSLPCSYFDILNLQYCFELASIHTESHAFHQWGSVCVSTEPAIEEKAEWSAWSEWSECSNQCGKGITRRTRACSVLSS</sequence>
<comment type="caution">
    <text evidence="2">The sequence shown here is derived from an EMBL/GenBank/DDBJ whole genome shotgun (WGS) entry which is preliminary data.</text>
</comment>
<evidence type="ECO:0000313" key="2">
    <source>
        <dbReference type="EMBL" id="GMR33948.1"/>
    </source>
</evidence>
<dbReference type="PROSITE" id="PS50092">
    <property type="entry name" value="TSP1"/>
    <property type="match status" value="1"/>
</dbReference>
<dbReference type="PANTHER" id="PTHR16311:SF3">
    <property type="entry name" value="THROMBOSPONDIN TYPE-1 DOMAIN-CONTAINING PROTEIN 1"/>
    <property type="match status" value="1"/>
</dbReference>
<dbReference type="InterPro" id="IPR000884">
    <property type="entry name" value="TSP1_rpt"/>
</dbReference>
<dbReference type="Pfam" id="PF00090">
    <property type="entry name" value="TSP_1"/>
    <property type="match status" value="1"/>
</dbReference>
<dbReference type="Gene3D" id="2.20.100.10">
    <property type="entry name" value="Thrombospondin type-1 (TSP1) repeat"/>
    <property type="match status" value="1"/>
</dbReference>
<reference evidence="3" key="1">
    <citation type="submission" date="2022-10" db="EMBL/GenBank/DDBJ databases">
        <title>Genome assembly of Pristionchus species.</title>
        <authorList>
            <person name="Yoshida K."/>
            <person name="Sommer R.J."/>
        </authorList>
    </citation>
    <scope>NUCLEOTIDE SEQUENCE [LARGE SCALE GENOMIC DNA]</scope>
    <source>
        <strain evidence="3">RS5460</strain>
    </source>
</reference>